<dbReference type="PANTHER" id="PTHR10746:SF17">
    <property type="entry name" value="LARGE RIBOSOMAL SUBUNIT PROTEIN UL4C"/>
    <property type="match status" value="1"/>
</dbReference>
<dbReference type="PANTHER" id="PTHR10746">
    <property type="entry name" value="50S RIBOSOMAL PROTEIN L4"/>
    <property type="match status" value="1"/>
</dbReference>
<feature type="region of interest" description="Disordered" evidence="9">
    <location>
        <begin position="62"/>
        <end position="87"/>
    </location>
</feature>
<evidence type="ECO:0000256" key="4">
    <source>
        <dbReference type="ARBA" id="ARBA00022884"/>
    </source>
</evidence>
<evidence type="ECO:0000256" key="8">
    <source>
        <dbReference type="HAMAP-Rule" id="MF_01328"/>
    </source>
</evidence>
<comment type="subunit">
    <text evidence="8">Part of the 50S ribosomal subunit.</text>
</comment>
<feature type="compositionally biased region" description="Basic residues" evidence="9">
    <location>
        <begin position="68"/>
        <end position="79"/>
    </location>
</feature>
<proteinExistence type="inferred from homology"/>
<dbReference type="GO" id="GO:0009507">
    <property type="term" value="C:chloroplast"/>
    <property type="evidence" value="ECO:0007669"/>
    <property type="project" value="UniProtKB-SubCell"/>
</dbReference>
<organism evidence="10">
    <name type="scientific">Kuetzingia canaliculata</name>
    <name type="common">Red alga</name>
    <name type="synonym">Rytiphlaea canaliculata</name>
    <dbReference type="NCBI Taxonomy" id="228262"/>
    <lineage>
        <taxon>Eukaryota</taxon>
        <taxon>Rhodophyta</taxon>
        <taxon>Florideophyceae</taxon>
        <taxon>Rhodymeniophycidae</taxon>
        <taxon>Ceramiales</taxon>
        <taxon>Rhodomelaceae</taxon>
        <taxon>Amansieae</taxon>
        <taxon>Kuetzingia</taxon>
    </lineage>
</organism>
<keyword evidence="10" id="KW-0150">Chloroplast</keyword>
<dbReference type="Pfam" id="PF00573">
    <property type="entry name" value="Ribosomal_L4"/>
    <property type="match status" value="1"/>
</dbReference>
<evidence type="ECO:0000256" key="2">
    <source>
        <dbReference type="ARBA" id="ARBA00010528"/>
    </source>
</evidence>
<dbReference type="NCBIfam" id="TIGR03953">
    <property type="entry name" value="rplD_bact"/>
    <property type="match status" value="1"/>
</dbReference>
<keyword evidence="5 8" id="KW-0689">Ribosomal protein</keyword>
<dbReference type="GO" id="GO:0003735">
    <property type="term" value="F:structural constituent of ribosome"/>
    <property type="evidence" value="ECO:0007669"/>
    <property type="project" value="InterPro"/>
</dbReference>
<dbReference type="GO" id="GO:0005840">
    <property type="term" value="C:ribosome"/>
    <property type="evidence" value="ECO:0007669"/>
    <property type="project" value="UniProtKB-KW"/>
</dbReference>
<name>A0A1Z1MP93_KUECA</name>
<protein>
    <recommendedName>
        <fullName evidence="7 8">Large ribosomal subunit protein uL4c</fullName>
    </recommendedName>
</protein>
<sequence>MTIRKKLQYLVTKNGLQISNKIVRDIHFDINESQEKQMYCIHRALKEQITNGRIRNAHSKTRSEIRGGGKKPWKQKGTGRARAGSTRSPLWKGGGVIFGPKKRIYQLKINKKEKRLAIHTILYNKFLQTTIITEDINRYDKPNTKNAIETINKLGINLNNDKKILIIVINRKYSTYLSFRNISNIELIEAKNVNVLSLLKADIILMTLEALNEI</sequence>
<evidence type="ECO:0000313" key="10">
    <source>
        <dbReference type="EMBL" id="ARW67913.1"/>
    </source>
</evidence>
<evidence type="ECO:0000256" key="5">
    <source>
        <dbReference type="ARBA" id="ARBA00022980"/>
    </source>
</evidence>
<geneLocation type="chloroplast" evidence="10"/>
<dbReference type="GO" id="GO:0006412">
    <property type="term" value="P:translation"/>
    <property type="evidence" value="ECO:0007669"/>
    <property type="project" value="UniProtKB-UniRule"/>
</dbReference>
<dbReference type="RefSeq" id="YP_009398727.1">
    <property type="nucleotide sequence ID" value="NC_035293.1"/>
</dbReference>
<evidence type="ECO:0000256" key="3">
    <source>
        <dbReference type="ARBA" id="ARBA00022730"/>
    </source>
</evidence>
<dbReference type="SUPFAM" id="SSF52166">
    <property type="entry name" value="Ribosomal protein L4"/>
    <property type="match status" value="1"/>
</dbReference>
<evidence type="ECO:0000256" key="7">
    <source>
        <dbReference type="ARBA" id="ARBA00035208"/>
    </source>
</evidence>
<comment type="subcellular location">
    <subcellularLocation>
        <location evidence="8">Plastid</location>
        <location evidence="8">Chloroplast</location>
    </subcellularLocation>
</comment>
<comment type="similarity">
    <text evidence="2 8">Belongs to the universal ribosomal protein uL4 family.</text>
</comment>
<evidence type="ECO:0000256" key="9">
    <source>
        <dbReference type="SAM" id="MobiDB-lite"/>
    </source>
</evidence>
<comment type="function">
    <text evidence="1 8">Probably binds the 23S rRNA.</text>
</comment>
<dbReference type="GeneID" id="33361302"/>
<dbReference type="HAMAP" id="MF_01328_B">
    <property type="entry name" value="Ribosomal_uL4_B"/>
    <property type="match status" value="1"/>
</dbReference>
<evidence type="ECO:0000256" key="6">
    <source>
        <dbReference type="ARBA" id="ARBA00023274"/>
    </source>
</evidence>
<dbReference type="GO" id="GO:1990904">
    <property type="term" value="C:ribonucleoprotein complex"/>
    <property type="evidence" value="ECO:0007669"/>
    <property type="project" value="UniProtKB-KW"/>
</dbReference>
<keyword evidence="6 8" id="KW-0687">Ribonucleoprotein</keyword>
<keyword evidence="10" id="KW-0934">Plastid</keyword>
<dbReference type="EMBL" id="MF101449">
    <property type="protein sequence ID" value="ARW67913.1"/>
    <property type="molecule type" value="Genomic_DNA"/>
</dbReference>
<keyword evidence="4 8" id="KW-0694">RNA-binding</keyword>
<reference evidence="10" key="1">
    <citation type="journal article" date="2017" name="J. Phycol.">
        <title>Analysis of chloroplast genomes and a supermatrix inform reclassification of the Rhodomelaceae (Rhodophyta).</title>
        <authorList>
            <person name="Diaz-Tapia P."/>
            <person name="Maggs C.A."/>
            <person name="West J.A."/>
            <person name="Verbruggen H."/>
        </authorList>
    </citation>
    <scope>NUCLEOTIDE SEQUENCE</scope>
    <source>
        <strain evidence="10">PD1540</strain>
    </source>
</reference>
<gene>
    <name evidence="8 10" type="primary">rpl4</name>
</gene>
<keyword evidence="3 8" id="KW-0699">rRNA-binding</keyword>
<dbReference type="Gene3D" id="3.40.1370.10">
    <property type="match status" value="1"/>
</dbReference>
<dbReference type="InterPro" id="IPR013005">
    <property type="entry name" value="Ribosomal_uL4-like"/>
</dbReference>
<accession>A0A1Z1MP93</accession>
<evidence type="ECO:0000256" key="1">
    <source>
        <dbReference type="ARBA" id="ARBA00004083"/>
    </source>
</evidence>
<dbReference type="GO" id="GO:0019843">
    <property type="term" value="F:rRNA binding"/>
    <property type="evidence" value="ECO:0007669"/>
    <property type="project" value="UniProtKB-UniRule"/>
</dbReference>
<dbReference type="InterPro" id="IPR002136">
    <property type="entry name" value="Ribosomal_uL4"/>
</dbReference>
<dbReference type="AlphaFoldDB" id="A0A1Z1MP93"/>
<dbReference type="InterPro" id="IPR023574">
    <property type="entry name" value="Ribosomal_uL4_dom_sf"/>
</dbReference>